<evidence type="ECO:0000256" key="2">
    <source>
        <dbReference type="ARBA" id="ARBA00022670"/>
    </source>
</evidence>
<dbReference type="InterPro" id="IPR002138">
    <property type="entry name" value="Pept_C14_p10"/>
</dbReference>
<keyword evidence="11" id="KW-1185">Reference proteome</keyword>
<dbReference type="PRINTS" id="PR00376">
    <property type="entry name" value="IL1BCENZYME"/>
</dbReference>
<protein>
    <submittedName>
        <fullName evidence="10">Uncharacterized protein</fullName>
    </submittedName>
</protein>
<keyword evidence="5" id="KW-0788">Thiol protease</keyword>
<evidence type="ECO:0000256" key="5">
    <source>
        <dbReference type="ARBA" id="ARBA00022807"/>
    </source>
</evidence>
<dbReference type="InterPro" id="IPR002398">
    <property type="entry name" value="Pept_C14"/>
</dbReference>
<dbReference type="GO" id="GO:0006508">
    <property type="term" value="P:proteolysis"/>
    <property type="evidence" value="ECO:0007669"/>
    <property type="project" value="UniProtKB-KW"/>
</dbReference>
<evidence type="ECO:0000259" key="9">
    <source>
        <dbReference type="PROSITE" id="PS50208"/>
    </source>
</evidence>
<dbReference type="CDD" id="cd00032">
    <property type="entry name" value="CASc"/>
    <property type="match status" value="1"/>
</dbReference>
<dbReference type="AlphaFoldDB" id="A0AAV6UUW5"/>
<evidence type="ECO:0000256" key="4">
    <source>
        <dbReference type="ARBA" id="ARBA00022801"/>
    </source>
</evidence>
<evidence type="ECO:0000313" key="11">
    <source>
        <dbReference type="Proteomes" id="UP000827092"/>
    </source>
</evidence>
<dbReference type="GO" id="GO:0005737">
    <property type="term" value="C:cytoplasm"/>
    <property type="evidence" value="ECO:0007669"/>
    <property type="project" value="TreeGrafter"/>
</dbReference>
<evidence type="ECO:0000259" key="8">
    <source>
        <dbReference type="PROSITE" id="PS50207"/>
    </source>
</evidence>
<dbReference type="InterPro" id="IPR001309">
    <property type="entry name" value="Pept_C14_p20"/>
</dbReference>
<comment type="similarity">
    <text evidence="1 7">Belongs to the peptidase C14A family.</text>
</comment>
<dbReference type="SUPFAM" id="SSF52129">
    <property type="entry name" value="Caspase-like"/>
    <property type="match status" value="1"/>
</dbReference>
<name>A0AAV6UUW5_9ARAC</name>
<dbReference type="PROSITE" id="PS50208">
    <property type="entry name" value="CASPASE_P20"/>
    <property type="match status" value="1"/>
</dbReference>
<dbReference type="GO" id="GO:0043525">
    <property type="term" value="P:positive regulation of neuron apoptotic process"/>
    <property type="evidence" value="ECO:0007669"/>
    <property type="project" value="TreeGrafter"/>
</dbReference>
<gene>
    <name evidence="10" type="ORF">JTE90_025921</name>
</gene>
<dbReference type="SMART" id="SM00115">
    <property type="entry name" value="CASc"/>
    <property type="match status" value="1"/>
</dbReference>
<proteinExistence type="inferred from homology"/>
<reference evidence="10 11" key="1">
    <citation type="journal article" date="2022" name="Nat. Ecol. Evol.">
        <title>A masculinizing supergene underlies an exaggerated male reproductive morph in a spider.</title>
        <authorList>
            <person name="Hendrickx F."/>
            <person name="De Corte Z."/>
            <person name="Sonet G."/>
            <person name="Van Belleghem S.M."/>
            <person name="Kostlbacher S."/>
            <person name="Vangestel C."/>
        </authorList>
    </citation>
    <scope>NUCLEOTIDE SEQUENCE [LARGE SCALE GENOMIC DNA]</scope>
    <source>
        <strain evidence="10">W744_W776</strain>
    </source>
</reference>
<evidence type="ECO:0000313" key="10">
    <source>
        <dbReference type="EMBL" id="KAG8187592.1"/>
    </source>
</evidence>
<sequence>MCAEAKNSLPPLFGLWEGMVFGYYGDGVAPPVYEERRMTCKVGLPLNHAGGGCPLLVSPPLKRGLKTPQRIDGKGTRNSKKGECSKKISHFRLYSYLLTFLFTTGTLCNLEENMDTNFSNDNVDARKAFAWFKEPEVEGVILGSPESLYYSMAYPKRGRCLIFNHKTFEPYTGLNVRNGTDADAARLYCSFKKLDFEVSLFTDLKVKEIEKELQKAGKSDHTDYSSFVCCVLSHGEHGILYAADGKYQTESVFAPFRGDACPSLAGKPKLFFIQACQGDKLDSGVNITCKESSDAGDSRTYRIPTCADFLICYSTVSGYYSWRNTTNGSWFIQALCAALQKYAKEEDLLSIMTIVNFRVAYDFESYTPNDSSMHLKRQVPNFVSTLTRKVKFPVA</sequence>
<dbReference type="InterPro" id="IPR011600">
    <property type="entry name" value="Pept_C14_caspase"/>
</dbReference>
<dbReference type="InterPro" id="IPR016129">
    <property type="entry name" value="Caspase_his_AS"/>
</dbReference>
<keyword evidence="2" id="KW-0645">Protease</keyword>
<organism evidence="10 11">
    <name type="scientific">Oedothorax gibbosus</name>
    <dbReference type="NCBI Taxonomy" id="931172"/>
    <lineage>
        <taxon>Eukaryota</taxon>
        <taxon>Metazoa</taxon>
        <taxon>Ecdysozoa</taxon>
        <taxon>Arthropoda</taxon>
        <taxon>Chelicerata</taxon>
        <taxon>Arachnida</taxon>
        <taxon>Araneae</taxon>
        <taxon>Araneomorphae</taxon>
        <taxon>Entelegynae</taxon>
        <taxon>Araneoidea</taxon>
        <taxon>Linyphiidae</taxon>
        <taxon>Erigoninae</taxon>
        <taxon>Oedothorax</taxon>
    </lineage>
</organism>
<dbReference type="PANTHER" id="PTHR10454:SF232">
    <property type="entry name" value="AT03047P-RELATED"/>
    <property type="match status" value="1"/>
</dbReference>
<evidence type="ECO:0000256" key="3">
    <source>
        <dbReference type="ARBA" id="ARBA00022703"/>
    </source>
</evidence>
<feature type="domain" description="Caspase family p10" evidence="8">
    <location>
        <begin position="299"/>
        <end position="392"/>
    </location>
</feature>
<dbReference type="GO" id="GO:0016322">
    <property type="term" value="P:neuron remodeling"/>
    <property type="evidence" value="ECO:0007669"/>
    <property type="project" value="UniProtKB-ARBA"/>
</dbReference>
<dbReference type="GO" id="GO:0045751">
    <property type="term" value="P:negative regulation of Toll signaling pathway"/>
    <property type="evidence" value="ECO:0007669"/>
    <property type="project" value="UniProtKB-ARBA"/>
</dbReference>
<dbReference type="Gene3D" id="3.40.50.1460">
    <property type="match status" value="1"/>
</dbReference>
<dbReference type="Pfam" id="PF00656">
    <property type="entry name" value="Peptidase_C14"/>
    <property type="match status" value="1"/>
</dbReference>
<evidence type="ECO:0000256" key="6">
    <source>
        <dbReference type="ARBA" id="ARBA00023145"/>
    </source>
</evidence>
<dbReference type="Proteomes" id="UP000827092">
    <property type="component" value="Unassembled WGS sequence"/>
</dbReference>
<comment type="caution">
    <text evidence="10">The sequence shown here is derived from an EMBL/GenBank/DDBJ whole genome shotgun (WGS) entry which is preliminary data.</text>
</comment>
<dbReference type="FunFam" id="3.40.50.1460:FF:000001">
    <property type="entry name" value="Caspase-3 preproprotein"/>
    <property type="match status" value="1"/>
</dbReference>
<accession>A0AAV6UUW5</accession>
<evidence type="ECO:0000256" key="7">
    <source>
        <dbReference type="RuleBase" id="RU003971"/>
    </source>
</evidence>
<feature type="domain" description="Caspase family p20" evidence="9">
    <location>
        <begin position="156"/>
        <end position="280"/>
    </location>
</feature>
<dbReference type="PROSITE" id="PS50207">
    <property type="entry name" value="CASPASE_P10"/>
    <property type="match status" value="1"/>
</dbReference>
<dbReference type="GO" id="GO:0045476">
    <property type="term" value="P:nurse cell apoptotic process"/>
    <property type="evidence" value="ECO:0007669"/>
    <property type="project" value="UniProtKB-ARBA"/>
</dbReference>
<dbReference type="InterPro" id="IPR015917">
    <property type="entry name" value="Pept_C14A"/>
</dbReference>
<dbReference type="PROSITE" id="PS01122">
    <property type="entry name" value="CASPASE_CYS"/>
    <property type="match status" value="1"/>
</dbReference>
<evidence type="ECO:0000256" key="1">
    <source>
        <dbReference type="ARBA" id="ARBA00010134"/>
    </source>
</evidence>
<dbReference type="GO" id="GO:0004197">
    <property type="term" value="F:cysteine-type endopeptidase activity"/>
    <property type="evidence" value="ECO:0007669"/>
    <property type="project" value="InterPro"/>
</dbReference>
<keyword evidence="4" id="KW-0378">Hydrolase</keyword>
<dbReference type="EMBL" id="JAFNEN010000267">
    <property type="protein sequence ID" value="KAG8187592.1"/>
    <property type="molecule type" value="Genomic_DNA"/>
</dbReference>
<dbReference type="PROSITE" id="PS01121">
    <property type="entry name" value="CASPASE_HIS"/>
    <property type="match status" value="1"/>
</dbReference>
<keyword evidence="3" id="KW-0053">Apoptosis</keyword>
<dbReference type="InterPro" id="IPR033139">
    <property type="entry name" value="Caspase_cys_AS"/>
</dbReference>
<dbReference type="GO" id="GO:1990525">
    <property type="term" value="F:BIR domain binding"/>
    <property type="evidence" value="ECO:0007669"/>
    <property type="project" value="UniProtKB-ARBA"/>
</dbReference>
<keyword evidence="6" id="KW-0865">Zymogen</keyword>
<dbReference type="InterPro" id="IPR029030">
    <property type="entry name" value="Caspase-like_dom_sf"/>
</dbReference>
<dbReference type="PANTHER" id="PTHR10454">
    <property type="entry name" value="CASPASE"/>
    <property type="match status" value="1"/>
</dbReference>